<organism evidence="1 2">
    <name type="scientific">Hoylesella enoeca</name>
    <dbReference type="NCBI Taxonomy" id="76123"/>
    <lineage>
        <taxon>Bacteria</taxon>
        <taxon>Pseudomonadati</taxon>
        <taxon>Bacteroidota</taxon>
        <taxon>Bacteroidia</taxon>
        <taxon>Bacteroidales</taxon>
        <taxon>Prevotellaceae</taxon>
        <taxon>Hoylesella</taxon>
    </lineage>
</organism>
<protein>
    <submittedName>
        <fullName evidence="1">Uncharacterized protein</fullName>
    </submittedName>
</protein>
<gene>
    <name evidence="1" type="ORF">AS203_10780</name>
</gene>
<dbReference type="EMBL" id="CP013195">
    <property type="protein sequence ID" value="ALO49510.1"/>
    <property type="molecule type" value="Genomic_DNA"/>
</dbReference>
<dbReference type="KEGG" id="peo:AS203_10780"/>
<dbReference type="STRING" id="76123.AS203_10780"/>
<proteinExistence type="predicted"/>
<evidence type="ECO:0000313" key="2">
    <source>
        <dbReference type="Proteomes" id="UP000056252"/>
    </source>
</evidence>
<keyword evidence="2" id="KW-1185">Reference proteome</keyword>
<name>A0A0S2KMJ1_9BACT</name>
<accession>A0A0S2KMJ1</accession>
<dbReference type="Proteomes" id="UP000056252">
    <property type="component" value="Chromosome"/>
</dbReference>
<sequence>MFRSDFDYDLMIRFHNAAMSYVMEKQLYKEYGMASIFRNIVLLFLRGYCTLKGLETLDQLEN</sequence>
<evidence type="ECO:0000313" key="1">
    <source>
        <dbReference type="EMBL" id="ALO49510.1"/>
    </source>
</evidence>
<reference evidence="2" key="1">
    <citation type="submission" date="2015-11" db="EMBL/GenBank/DDBJ databases">
        <authorList>
            <person name="Holder M.E."/>
            <person name="Ajami N.J."/>
            <person name="Petrosino J.F."/>
        </authorList>
    </citation>
    <scope>NUCLEOTIDE SEQUENCE [LARGE SCALE GENOMIC DNA]</scope>
    <source>
        <strain evidence="2">F0113</strain>
    </source>
</reference>
<dbReference type="AlphaFoldDB" id="A0A0S2KMJ1"/>